<dbReference type="Gene3D" id="1.10.1040.10">
    <property type="entry name" value="N-(1-d-carboxylethyl)-l-norvaline Dehydrogenase, domain 2"/>
    <property type="match status" value="1"/>
</dbReference>
<dbReference type="InterPro" id="IPR051402">
    <property type="entry name" value="KPR-Related"/>
</dbReference>
<dbReference type="EC" id="1.1.1.169" evidence="4"/>
<dbReference type="GO" id="GO:0005737">
    <property type="term" value="C:cytoplasm"/>
    <property type="evidence" value="ECO:0007669"/>
    <property type="project" value="TreeGrafter"/>
</dbReference>
<feature type="domain" description="Ketopantoate reductase C-terminal" evidence="6">
    <location>
        <begin position="175"/>
        <end position="283"/>
    </location>
</feature>
<dbReference type="UniPathway" id="UPA00028">
    <property type="reaction ID" value="UER00004"/>
</dbReference>
<evidence type="ECO:0000313" key="7">
    <source>
        <dbReference type="EMBL" id="ANP72595.1"/>
    </source>
</evidence>
<accession>A0A1B1BIZ9</accession>
<evidence type="ECO:0000256" key="3">
    <source>
        <dbReference type="ARBA" id="ARBA00023002"/>
    </source>
</evidence>
<evidence type="ECO:0000313" key="8">
    <source>
        <dbReference type="Proteomes" id="UP000092582"/>
    </source>
</evidence>
<keyword evidence="3 4" id="KW-0560">Oxidoreductase</keyword>
<comment type="pathway">
    <text evidence="4">Cofactor biosynthesis; (R)-pantothenate biosynthesis; (R)-pantoate from 3-methyl-2-oxobutanoate: step 2/2.</text>
</comment>
<dbReference type="InterPro" id="IPR013752">
    <property type="entry name" value="KPA_reductase"/>
</dbReference>
<dbReference type="Gene3D" id="3.40.50.720">
    <property type="entry name" value="NAD(P)-binding Rossmann-like Domain"/>
    <property type="match status" value="1"/>
</dbReference>
<reference evidence="7 8" key="1">
    <citation type="submission" date="2016-06" db="EMBL/GenBank/DDBJ databases">
        <title>Genome sequencing of Cryobacterium arcticum PAMC 27867.</title>
        <authorList>
            <person name="Lee J."/>
            <person name="Kim O.-S."/>
        </authorList>
    </citation>
    <scope>NUCLEOTIDE SEQUENCE [LARGE SCALE GENOMIC DNA]</scope>
    <source>
        <strain evidence="7 8">PAMC 27867</strain>
    </source>
</reference>
<dbReference type="OrthoDB" id="4186253at2"/>
<evidence type="ECO:0000256" key="1">
    <source>
        <dbReference type="ARBA" id="ARBA00007870"/>
    </source>
</evidence>
<dbReference type="SUPFAM" id="SSF51735">
    <property type="entry name" value="NAD(P)-binding Rossmann-fold domains"/>
    <property type="match status" value="1"/>
</dbReference>
<keyword evidence="2 4" id="KW-0521">NADP</keyword>
<dbReference type="KEGG" id="cart:PA27867_1640"/>
<sequence length="293" mass="30561">MSEPVIAVVGAGAVGGLIGILLHRSGTEVVAVARPETARQINSDGLTLHSPHFGDQLGRLTAVTEIPDGARVIVATKAYALPGIVDALRRAQPAEVVSLLNGIEHMDVLRRAAPDARVAGATIAVESTRLSPTVIDHRSPFLRLTVPAAAESTGVIAAWNRAGLDVTVGGTEAEVLWSKLRFLAPMALLTSYWRLPIGAARERDAALTTAVLAEVAQIATRDGVPSDPAQLARAIHALPAGMRSSLQNDLDAGAETELDAIGGALLRRARHHDVPAPRVQELLDDLGSHGAAA</sequence>
<protein>
    <recommendedName>
        <fullName evidence="4">2-dehydropantoate 2-reductase</fullName>
        <ecNumber evidence="4">1.1.1.169</ecNumber>
    </recommendedName>
    <alternativeName>
        <fullName evidence="4">Ketopantoate reductase</fullName>
    </alternativeName>
</protein>
<keyword evidence="8" id="KW-1185">Reference proteome</keyword>
<dbReference type="EMBL" id="CP016282">
    <property type="protein sequence ID" value="ANP72595.1"/>
    <property type="molecule type" value="Genomic_DNA"/>
</dbReference>
<evidence type="ECO:0000256" key="2">
    <source>
        <dbReference type="ARBA" id="ARBA00022857"/>
    </source>
</evidence>
<dbReference type="InterPro" id="IPR003710">
    <property type="entry name" value="ApbA"/>
</dbReference>
<dbReference type="InterPro" id="IPR013332">
    <property type="entry name" value="KPR_N"/>
</dbReference>
<comment type="catalytic activity">
    <reaction evidence="4">
        <text>(R)-pantoate + NADP(+) = 2-dehydropantoate + NADPH + H(+)</text>
        <dbReference type="Rhea" id="RHEA:16233"/>
        <dbReference type="ChEBI" id="CHEBI:11561"/>
        <dbReference type="ChEBI" id="CHEBI:15378"/>
        <dbReference type="ChEBI" id="CHEBI:15980"/>
        <dbReference type="ChEBI" id="CHEBI:57783"/>
        <dbReference type="ChEBI" id="CHEBI:58349"/>
        <dbReference type="EC" id="1.1.1.169"/>
    </reaction>
</comment>
<proteinExistence type="inferred from homology"/>
<evidence type="ECO:0000259" key="5">
    <source>
        <dbReference type="Pfam" id="PF02558"/>
    </source>
</evidence>
<dbReference type="InterPro" id="IPR008927">
    <property type="entry name" value="6-PGluconate_DH-like_C_sf"/>
</dbReference>
<evidence type="ECO:0000256" key="4">
    <source>
        <dbReference type="RuleBase" id="RU362068"/>
    </source>
</evidence>
<name>A0A1B1BIZ9_9MICO</name>
<dbReference type="RefSeq" id="WP_066595195.1">
    <property type="nucleotide sequence ID" value="NZ_CP016282.1"/>
</dbReference>
<dbReference type="STRING" id="670052.PA27867_1640"/>
<dbReference type="InterPro" id="IPR013328">
    <property type="entry name" value="6PGD_dom2"/>
</dbReference>
<gene>
    <name evidence="7" type="ORF">PA27867_1640</name>
</gene>
<dbReference type="GO" id="GO:0015940">
    <property type="term" value="P:pantothenate biosynthetic process"/>
    <property type="evidence" value="ECO:0007669"/>
    <property type="project" value="UniProtKB-UniPathway"/>
</dbReference>
<dbReference type="AlphaFoldDB" id="A0A1B1BIZ9"/>
<dbReference type="NCBIfam" id="TIGR00745">
    <property type="entry name" value="apbA_panE"/>
    <property type="match status" value="1"/>
</dbReference>
<organism evidence="7 8">
    <name type="scientific">Cryobacterium arcticum</name>
    <dbReference type="NCBI Taxonomy" id="670052"/>
    <lineage>
        <taxon>Bacteria</taxon>
        <taxon>Bacillati</taxon>
        <taxon>Actinomycetota</taxon>
        <taxon>Actinomycetes</taxon>
        <taxon>Micrococcales</taxon>
        <taxon>Microbacteriaceae</taxon>
        <taxon>Cryobacterium</taxon>
    </lineage>
</organism>
<dbReference type="PANTHER" id="PTHR21708">
    <property type="entry name" value="PROBABLE 2-DEHYDROPANTOATE 2-REDUCTASE"/>
    <property type="match status" value="1"/>
</dbReference>
<comment type="function">
    <text evidence="4">Catalyzes the NADPH-dependent reduction of ketopantoate into pantoic acid.</text>
</comment>
<dbReference type="InterPro" id="IPR036291">
    <property type="entry name" value="NAD(P)-bd_dom_sf"/>
</dbReference>
<evidence type="ECO:0000259" key="6">
    <source>
        <dbReference type="Pfam" id="PF08546"/>
    </source>
</evidence>
<dbReference type="Proteomes" id="UP000092582">
    <property type="component" value="Chromosome 1"/>
</dbReference>
<comment type="similarity">
    <text evidence="1 4">Belongs to the ketopantoate reductase family.</text>
</comment>
<dbReference type="Pfam" id="PF02558">
    <property type="entry name" value="ApbA"/>
    <property type="match status" value="1"/>
</dbReference>
<dbReference type="Pfam" id="PF08546">
    <property type="entry name" value="ApbA_C"/>
    <property type="match status" value="1"/>
</dbReference>
<keyword evidence="4" id="KW-0566">Pantothenate biosynthesis</keyword>
<dbReference type="GO" id="GO:0008677">
    <property type="term" value="F:2-dehydropantoate 2-reductase activity"/>
    <property type="evidence" value="ECO:0007669"/>
    <property type="project" value="UniProtKB-EC"/>
</dbReference>
<dbReference type="PANTHER" id="PTHR21708:SF26">
    <property type="entry name" value="2-DEHYDROPANTOATE 2-REDUCTASE"/>
    <property type="match status" value="1"/>
</dbReference>
<feature type="domain" description="Ketopantoate reductase N-terminal" evidence="5">
    <location>
        <begin position="6"/>
        <end position="139"/>
    </location>
</feature>
<dbReference type="SUPFAM" id="SSF48179">
    <property type="entry name" value="6-phosphogluconate dehydrogenase C-terminal domain-like"/>
    <property type="match status" value="1"/>
</dbReference>